<feature type="region of interest" description="Disordered" evidence="7">
    <location>
        <begin position="139"/>
        <end position="184"/>
    </location>
</feature>
<reference evidence="9" key="2">
    <citation type="submission" date="2021-10" db="EMBL/GenBank/DDBJ databases">
        <title>Phylogenomics reveals ancestral predisposition of the termite-cultivated fungus Termitomyces towards a domesticated lifestyle.</title>
        <authorList>
            <person name="Auxier B."/>
            <person name="Grum-Grzhimaylo A."/>
            <person name="Cardenas M.E."/>
            <person name="Lodge J.D."/>
            <person name="Laessoe T."/>
            <person name="Pedersen O."/>
            <person name="Smith M.E."/>
            <person name="Kuyper T.W."/>
            <person name="Franco-Molano E.A."/>
            <person name="Baroni T.J."/>
            <person name="Aanen D.K."/>
        </authorList>
    </citation>
    <scope>NUCLEOTIDE SEQUENCE</scope>
    <source>
        <strain evidence="9">AP01</strain>
        <tissue evidence="9">Mycelium</tissue>
    </source>
</reference>
<dbReference type="InterPro" id="IPR044669">
    <property type="entry name" value="YneE/VCCN1/2-like"/>
</dbReference>
<evidence type="ECO:0000313" key="9">
    <source>
        <dbReference type="EMBL" id="KAG5644999.1"/>
    </source>
</evidence>
<keyword evidence="6 8" id="KW-0472">Membrane</keyword>
<evidence type="ECO:0000256" key="4">
    <source>
        <dbReference type="ARBA" id="ARBA00022989"/>
    </source>
</evidence>
<proteinExistence type="predicted"/>
<accession>A0A9P7KD85</accession>
<keyword evidence="2" id="KW-0813">Transport</keyword>
<feature type="compositionally biased region" description="Basic and acidic residues" evidence="7">
    <location>
        <begin position="158"/>
        <end position="167"/>
    </location>
</feature>
<dbReference type="GO" id="GO:0005254">
    <property type="term" value="F:chloride channel activity"/>
    <property type="evidence" value="ECO:0007669"/>
    <property type="project" value="InterPro"/>
</dbReference>
<dbReference type="AlphaFoldDB" id="A0A9P7KD85"/>
<comment type="caution">
    <text evidence="9">The sequence shown here is derived from an EMBL/GenBank/DDBJ whole genome shotgun (WGS) entry which is preliminary data.</text>
</comment>
<feature type="transmembrane region" description="Helical" evidence="8">
    <location>
        <begin position="6"/>
        <end position="25"/>
    </location>
</feature>
<dbReference type="OrthoDB" id="1368at2759"/>
<name>A0A9P7KD85_9AGAR</name>
<dbReference type="Proteomes" id="UP000775547">
    <property type="component" value="Unassembled WGS sequence"/>
</dbReference>
<protein>
    <submittedName>
        <fullName evidence="9">Uncharacterized protein</fullName>
    </submittedName>
</protein>
<evidence type="ECO:0000256" key="6">
    <source>
        <dbReference type="ARBA" id="ARBA00023136"/>
    </source>
</evidence>
<evidence type="ECO:0000313" key="10">
    <source>
        <dbReference type="Proteomes" id="UP000775547"/>
    </source>
</evidence>
<dbReference type="PANTHER" id="PTHR33281">
    <property type="entry name" value="UPF0187 PROTEIN YNEE"/>
    <property type="match status" value="1"/>
</dbReference>
<reference evidence="9" key="1">
    <citation type="submission" date="2020-07" db="EMBL/GenBank/DDBJ databases">
        <authorList>
            <person name="Nieuwenhuis M."/>
            <person name="Van De Peppel L.J.J."/>
        </authorList>
    </citation>
    <scope>NUCLEOTIDE SEQUENCE</scope>
    <source>
        <strain evidence="9">AP01</strain>
        <tissue evidence="9">Mycelium</tissue>
    </source>
</reference>
<evidence type="ECO:0000256" key="8">
    <source>
        <dbReference type="SAM" id="Phobius"/>
    </source>
</evidence>
<evidence type="ECO:0000256" key="1">
    <source>
        <dbReference type="ARBA" id="ARBA00004141"/>
    </source>
</evidence>
<evidence type="ECO:0000256" key="7">
    <source>
        <dbReference type="SAM" id="MobiDB-lite"/>
    </source>
</evidence>
<organism evidence="9 10">
    <name type="scientific">Asterophora parasitica</name>
    <dbReference type="NCBI Taxonomy" id="117018"/>
    <lineage>
        <taxon>Eukaryota</taxon>
        <taxon>Fungi</taxon>
        <taxon>Dikarya</taxon>
        <taxon>Basidiomycota</taxon>
        <taxon>Agaricomycotina</taxon>
        <taxon>Agaricomycetes</taxon>
        <taxon>Agaricomycetidae</taxon>
        <taxon>Agaricales</taxon>
        <taxon>Tricholomatineae</taxon>
        <taxon>Lyophyllaceae</taxon>
        <taxon>Asterophora</taxon>
    </lineage>
</organism>
<dbReference type="PANTHER" id="PTHR33281:SF21">
    <property type="entry name" value="MEMBRANE PROTEIN"/>
    <property type="match status" value="1"/>
</dbReference>
<keyword evidence="10" id="KW-1185">Reference proteome</keyword>
<gene>
    <name evidence="9" type="ORF">DXG03_007276</name>
</gene>
<evidence type="ECO:0000256" key="2">
    <source>
        <dbReference type="ARBA" id="ARBA00022448"/>
    </source>
</evidence>
<evidence type="ECO:0000256" key="5">
    <source>
        <dbReference type="ARBA" id="ARBA00023065"/>
    </source>
</evidence>
<dbReference type="EMBL" id="JABCKV010000052">
    <property type="protein sequence ID" value="KAG5644999.1"/>
    <property type="molecule type" value="Genomic_DNA"/>
</dbReference>
<evidence type="ECO:0000256" key="3">
    <source>
        <dbReference type="ARBA" id="ARBA00022692"/>
    </source>
</evidence>
<comment type="subcellular location">
    <subcellularLocation>
        <location evidence="1">Membrane</location>
        <topology evidence="1">Multi-pass membrane protein</topology>
    </subcellularLocation>
</comment>
<keyword evidence="3 8" id="KW-0812">Transmembrane</keyword>
<dbReference type="GO" id="GO:0016020">
    <property type="term" value="C:membrane"/>
    <property type="evidence" value="ECO:0007669"/>
    <property type="project" value="UniProtKB-SubCell"/>
</dbReference>
<keyword evidence="4 8" id="KW-1133">Transmembrane helix</keyword>
<keyword evidence="5" id="KW-0406">Ion transport</keyword>
<dbReference type="Pfam" id="PF25539">
    <property type="entry name" value="Bestrophin_2"/>
    <property type="match status" value="2"/>
</dbReference>
<sequence>MVQTNSIVPLLSVVVGLLLVFRTSYDRFWEGRKSFSALTASIRNLSRQVWVNVALPPTDPQPAFAKGKTPTSEVTLSQLRRRKIEALKLSLSLAYAAKHYLRGEDGIQWDDFHGILPAWFARHDETGYNVQHTTATHSYQATDSADLEAGTNSGVSTPDHHRPDATKRVRAKRSKQNLAAGPATPLLGDTHRTVEYHAYADEASLPLPLVLATELTRVLFNFRREGFLETVGPAGTNAMMQLISSMVDQITAMERIANTPIPISYGIHLKQCVTLYLFALPLTLVNDLGWATVPIVTVVAFTFMGIEGIADEIEMPFGVDERDLPLDLYCRDLKEEIE</sequence>